<sequence>MTYSEDCDLNAEGVAVEGPCDCLCSRRSDGGRVDGNCNADSGEKEDRRSTWTSVVASFCTNPLHDSFVNTPEAKRDNGEAVRDLQRQSARAVATATSLARANCGSLLDE</sequence>
<dbReference type="EMBL" id="RHLC01000003">
    <property type="protein sequence ID" value="TPP44548.1"/>
    <property type="molecule type" value="Genomic_DNA"/>
</dbReference>
<dbReference type="Proteomes" id="UP000318447">
    <property type="component" value="Unassembled WGS sequence"/>
</dbReference>
<accession>A0A504X9N7</accession>
<comment type="caution">
    <text evidence="1">The sequence shown here is derived from an EMBL/GenBank/DDBJ whole genome shotgun (WGS) entry which is preliminary data.</text>
</comment>
<proteinExistence type="predicted"/>
<reference evidence="2" key="1">
    <citation type="submission" date="2019-02" db="EMBL/GenBank/DDBJ databases">
        <title>FDA dAtabase for Regulatory Grade micrObial Sequences (FDA-ARGOS): Supporting development and validation of Infectious Disease Dx tests.</title>
        <authorList>
            <person name="Duncan R."/>
            <person name="Fisher C."/>
            <person name="Tallon L."/>
            <person name="Sadzewicz L."/>
            <person name="Sengamalay N."/>
            <person name="Ott S."/>
            <person name="Godinez A."/>
            <person name="Nagaraj S."/>
            <person name="Vavikolanu K."/>
            <person name="Nadendla S."/>
            <person name="Aluvathingal J."/>
            <person name="Sichtig H."/>
        </authorList>
    </citation>
    <scope>NUCLEOTIDE SEQUENCE [LARGE SCALE GENOMIC DNA]</scope>
    <source>
        <strain evidence="2">FDAARGOS_361</strain>
    </source>
</reference>
<evidence type="ECO:0000313" key="2">
    <source>
        <dbReference type="Proteomes" id="UP000318447"/>
    </source>
</evidence>
<gene>
    <name evidence="1" type="ORF">CGC21_6905</name>
</gene>
<protein>
    <submittedName>
        <fullName evidence="1">Uncharacterized protein</fullName>
    </submittedName>
</protein>
<organism evidence="1 2">
    <name type="scientific">Leishmania donovani</name>
    <dbReference type="NCBI Taxonomy" id="5661"/>
    <lineage>
        <taxon>Eukaryota</taxon>
        <taxon>Discoba</taxon>
        <taxon>Euglenozoa</taxon>
        <taxon>Kinetoplastea</taxon>
        <taxon>Metakinetoplastina</taxon>
        <taxon>Trypanosomatida</taxon>
        <taxon>Trypanosomatidae</taxon>
        <taxon>Leishmaniinae</taxon>
        <taxon>Leishmania</taxon>
    </lineage>
</organism>
<evidence type="ECO:0000313" key="1">
    <source>
        <dbReference type="EMBL" id="TPP44548.1"/>
    </source>
</evidence>
<dbReference type="AlphaFoldDB" id="A0A504X9N7"/>
<name>A0A504X9N7_LEIDO</name>